<dbReference type="Proteomes" id="UP000322234">
    <property type="component" value="Unassembled WGS sequence"/>
</dbReference>
<organism evidence="1 2">
    <name type="scientific">Bos mutus</name>
    <name type="common">wild yak</name>
    <dbReference type="NCBI Taxonomy" id="72004"/>
    <lineage>
        <taxon>Eukaryota</taxon>
        <taxon>Metazoa</taxon>
        <taxon>Chordata</taxon>
        <taxon>Craniata</taxon>
        <taxon>Vertebrata</taxon>
        <taxon>Euteleostomi</taxon>
        <taxon>Mammalia</taxon>
        <taxon>Eutheria</taxon>
        <taxon>Laurasiatheria</taxon>
        <taxon>Artiodactyla</taxon>
        <taxon>Ruminantia</taxon>
        <taxon>Pecora</taxon>
        <taxon>Bovidae</taxon>
        <taxon>Bovinae</taxon>
        <taxon>Bos</taxon>
    </lineage>
</organism>
<keyword evidence="2" id="KW-1185">Reference proteome</keyword>
<reference evidence="1" key="1">
    <citation type="submission" date="2019-10" db="EMBL/GenBank/DDBJ databases">
        <title>The sequence and de novo assembly of the wild yak genome.</title>
        <authorList>
            <person name="Liu Y."/>
        </authorList>
    </citation>
    <scope>NUCLEOTIDE SEQUENCE [LARGE SCALE GENOMIC DNA]</scope>
    <source>
        <strain evidence="1">WY2019</strain>
    </source>
</reference>
<protein>
    <submittedName>
        <fullName evidence="1">Uncharacterized protein</fullName>
    </submittedName>
</protein>
<dbReference type="EMBL" id="VBQZ03000001">
    <property type="protein sequence ID" value="MXQ79021.1"/>
    <property type="molecule type" value="Genomic_DNA"/>
</dbReference>
<evidence type="ECO:0000313" key="2">
    <source>
        <dbReference type="Proteomes" id="UP000322234"/>
    </source>
</evidence>
<dbReference type="AlphaFoldDB" id="A0A6B0QQT0"/>
<accession>A0A6B0QQT0</accession>
<name>A0A6B0QQT0_9CETA</name>
<evidence type="ECO:0000313" key="1">
    <source>
        <dbReference type="EMBL" id="MXQ79021.1"/>
    </source>
</evidence>
<comment type="caution">
    <text evidence="1">The sequence shown here is derived from an EMBL/GenBank/DDBJ whole genome shotgun (WGS) entry which is preliminary data.</text>
</comment>
<gene>
    <name evidence="1" type="ORF">E5288_WYG000480</name>
</gene>
<sequence>MVRLDSWLQNAQRSFLILCPCALHHKPPIEPPNQLKTLKPSDKGQGLCVTRQKSYGGVVLLALAHPLLRWGLIKESVGRGVVGCDSVVPGTQGPVMSTISPGFSVPSMQYPYAVSSRSAKEDEKKVSGWVYIVEGQERDGIKLISNTTYLKKMFSDCVAIIDVPYYLSVCLKHWEPYRVFEMSGYK</sequence>
<proteinExistence type="predicted"/>